<gene>
    <name evidence="2" type="ORF">JGI4_02167</name>
    <name evidence="1" type="ORF">JGI8_00953</name>
</gene>
<keyword evidence="4" id="KW-1185">Reference proteome</keyword>
<reference evidence="2 3" key="1">
    <citation type="submission" date="2015-11" db="EMBL/GenBank/DDBJ databases">
        <authorList>
            <person name="Zhang Y."/>
            <person name="Guo Z."/>
        </authorList>
    </citation>
    <scope>NUCLEOTIDE SEQUENCE [LARGE SCALE GENOMIC DNA]</scope>
    <source>
        <strain evidence="2">JGI-4</strain>
    </source>
</reference>
<accession>A0A0P1LJ72</accession>
<reference evidence="1 4" key="2">
    <citation type="submission" date="2015-11" db="EMBL/GenBank/DDBJ databases">
        <authorList>
            <person name="Varghese N."/>
        </authorList>
    </citation>
    <scope>NUCLEOTIDE SEQUENCE [LARGE SCALE GENOMIC DNA]</scope>
    <source>
        <strain evidence="1 4">JGI-8</strain>
    </source>
</reference>
<sequence>MNFVDEFIEYKKSLERELKNVSELFIAEVSQESLKLSQWRQDLHKKGWSIFFKVYYLKNGEIKELKIERFRYWDYEGNDCFFYYGWASREEKIKRFLDELSAWLFNYKGKFKFKLMSN</sequence>
<accession>A0A0N7MUQ9</accession>
<evidence type="ECO:0000313" key="1">
    <source>
        <dbReference type="EMBL" id="CUS85991.1"/>
    </source>
</evidence>
<accession>A0A0P1M9F8</accession>
<dbReference type="EMBL" id="FAOP01000010">
    <property type="protein sequence ID" value="CUU08714.1"/>
    <property type="molecule type" value="Genomic_DNA"/>
</dbReference>
<accession>A0A0P1M868</accession>
<evidence type="ECO:0000313" key="2">
    <source>
        <dbReference type="EMBL" id="CUU08714.1"/>
    </source>
</evidence>
<protein>
    <submittedName>
        <fullName evidence="2">Uncharacterized protein</fullName>
    </submittedName>
</protein>
<dbReference type="AlphaFoldDB" id="A0A0P1NTV3"/>
<accession>A0A0S4NC05</accession>
<dbReference type="Proteomes" id="UP000182200">
    <property type="component" value="Unassembled WGS sequence"/>
</dbReference>
<dbReference type="RefSeq" id="WP_047133313.1">
    <property type="nucleotide sequence ID" value="NZ_CZVI01000010.1"/>
</dbReference>
<accession>A0A0P1NTV3</accession>
<dbReference type="EMBL" id="CZVI01000010">
    <property type="protein sequence ID" value="CUS85991.1"/>
    <property type="molecule type" value="Genomic_DNA"/>
</dbReference>
<accession>A0A0P1LTG7</accession>
<evidence type="ECO:0000313" key="3">
    <source>
        <dbReference type="Proteomes" id="UP000182011"/>
    </source>
</evidence>
<proteinExistence type="predicted"/>
<name>A0A0P1NTV3_9BACT</name>
<accession>A0A0P1LUU1</accession>
<organism evidence="2 3">
    <name type="scientific">Candidatus Kryptonium thompsonii</name>
    <dbReference type="NCBI Taxonomy" id="1633631"/>
    <lineage>
        <taxon>Bacteria</taxon>
        <taxon>Pseudomonadati</taxon>
        <taxon>Candidatus Kryptoniota</taxon>
        <taxon>Candidatus Kryptonium</taxon>
    </lineage>
</organism>
<evidence type="ECO:0000313" key="4">
    <source>
        <dbReference type="Proteomes" id="UP000182200"/>
    </source>
</evidence>
<dbReference type="STRING" id="1633631.GCA_001442925_02161"/>
<dbReference type="Proteomes" id="UP000182011">
    <property type="component" value="Unassembled WGS sequence"/>
</dbReference>